<name>A0A837HS35_9BACT</name>
<dbReference type="Proteomes" id="UP000033996">
    <property type="component" value="Unassembled WGS sequence"/>
</dbReference>
<dbReference type="AlphaFoldDB" id="A0A837HS35"/>
<dbReference type="EMBL" id="LBWL01000016">
    <property type="protein sequence ID" value="KKR08115.1"/>
    <property type="molecule type" value="Genomic_DNA"/>
</dbReference>
<accession>A0A837HS35</accession>
<proteinExistence type="predicted"/>
<protein>
    <submittedName>
        <fullName evidence="1">Uncharacterized protein</fullName>
    </submittedName>
</protein>
<gene>
    <name evidence="1" type="ORF">UT35_C0016G0002</name>
</gene>
<reference evidence="1 2" key="1">
    <citation type="journal article" date="2015" name="Nature">
        <title>rRNA introns, odd ribosomes, and small enigmatic genomes across a large radiation of phyla.</title>
        <authorList>
            <person name="Brown C.T."/>
            <person name="Hug L.A."/>
            <person name="Thomas B.C."/>
            <person name="Sharon I."/>
            <person name="Castelle C.J."/>
            <person name="Singh A."/>
            <person name="Wilkins M.J."/>
            <person name="Williams K.H."/>
            <person name="Banfield J.F."/>
        </authorList>
    </citation>
    <scope>NUCLEOTIDE SEQUENCE [LARGE SCALE GENOMIC DNA]</scope>
</reference>
<evidence type="ECO:0000313" key="2">
    <source>
        <dbReference type="Proteomes" id="UP000033996"/>
    </source>
</evidence>
<organism evidence="1 2">
    <name type="scientific">Candidatus Yanofskybacteria bacterium GW2011_GWD1_39_16</name>
    <dbReference type="NCBI Taxonomy" id="1619030"/>
    <lineage>
        <taxon>Bacteria</taxon>
        <taxon>Candidatus Yanofskyibacteriota</taxon>
    </lineage>
</organism>
<evidence type="ECO:0000313" key="1">
    <source>
        <dbReference type="EMBL" id="KKR08115.1"/>
    </source>
</evidence>
<comment type="caution">
    <text evidence="1">The sequence shown here is derived from an EMBL/GenBank/DDBJ whole genome shotgun (WGS) entry which is preliminary data.</text>
</comment>
<sequence>MDKFERKSGISRILRADAEVFQDLYHDILNDNVTRSYEVAKSPEWIEALKQINSFLREFVSEYGGEFIDVPAKNIHVINRQDLPSNASDKAQEFGGLYSPESQAIFIFVDSSYTNLKAAIRVVHELLHFNSFQSLQDASKGKKFHLERDEDDEEELVILGPKRIGFEIFSEKKNKVFFYNLNEAITEELIKRFDKRYFGKLTLTKEEYEERELRRSEITEKPGKDDSHEIMADDLAVARDFETKDGPPIKLREGYGYSEEREKLNTLIGEIYVKNSESFSSEEDVFKMFAEAVMTGRLLKVARIIEKTFGKGSFRQFGIDTSVTMTE</sequence>